<dbReference type="PANTHER" id="PTHR13950:SF9">
    <property type="entry name" value="RABCONNECTIN-3A"/>
    <property type="match status" value="1"/>
</dbReference>
<dbReference type="OrthoDB" id="342131at2759"/>
<feature type="region of interest" description="Disordered" evidence="1">
    <location>
        <begin position="1365"/>
        <end position="1403"/>
    </location>
</feature>
<dbReference type="InterPro" id="IPR052208">
    <property type="entry name" value="DmX-like/RAVE_component"/>
</dbReference>
<dbReference type="InterPro" id="IPR015943">
    <property type="entry name" value="WD40/YVTN_repeat-like_dom_sf"/>
</dbReference>
<dbReference type="Pfam" id="PF12234">
    <property type="entry name" value="Rav1p_C"/>
    <property type="match status" value="1"/>
</dbReference>
<dbReference type="HOGENOM" id="CLU_000310_0_1_1"/>
<evidence type="ECO:0000313" key="3">
    <source>
        <dbReference type="EMBL" id="CBQ68202.1"/>
    </source>
</evidence>
<sequence length="1500" mass="163899">MTSTQPLASCSRPSQVVLGTIDHHDPHTESSRHAAIRHPRQYDSVVYLAGRDPRDGLTVQASFDQVCVLSRDQRFDQALPFWDAFSGSQNTDRCISCTAVGLSAERDHIYIAAAMDHRIAVWYAPVSSSSPSRKWRVHSTLTVNEGVVTTLDIVNGQLLTGSTTSLALWRLDNSDVPIWKRFWTKPTPAAIAVARFSPDATTIAAVAQGGQHVLLWQYQPRSTKAPVYQQHLYHARPVTGLVWRQPPEQNSQADVLISYASDGVGRIWAPVIDEPTQLRLWCSVQAPPSAHAFDVPSAFYLDAHTVCAALRTNIGILQREIQMAELGVGSSNELTTHDLELDMDLKRTRLRRLEQLLNETPDMFVSFGKNGFVSVTAVANIDRRPPTLLQALTVLRFPFALPRNADNIIAVRALPLYIAPDASSTATMLVLHVQFGDGVSTAYAVNPASFFDGRGSGIEADTCHPCGPPPSSNLSARRLRRHTGRVESLQRSADGNALMSCSAKESIAWTSDASLTHPEGRLHCQSSMRSASLAATSRDGSISVLMSSDRAGEVYRASDDTSADFDCEAEVKHVALASFSDSDLLIAVSTTGAVHSWALQETADGLHLVPNETSSLWLDRSSDRRLVSADSSSGPSNQLDNDLSLVIADNSGRIEVRHATRDLSGELRWPVTATFDESTGTTRLARRSANGLVAVVTRDEQGKDTLVVFDSKTTSFNSGEEHRQTFGSDESIVAIDWSPSPLSSSVLAVAFEHHVDIIAPGRSSPNDARDAGPGPQWQLLVRLDLRTCTPSSIRAACWLGSEQLVIASGSVLFVYGPWLHSGLQDVTRSRKMHLAELVAEVGGPVVQYHPTFLLQCAVWHKLGLAKAIIGNLNKAVLACSAQEVGETWAFEDVPLDAVLEGDSTADNAASKHAAPLPRKSFRGSILDEPDRTDEADEADLFASDRIDDLACRLKEIHPPHLSSSDLGMLVNLIKTIGEAVREHRSLDPSGLRYTLALRQMLNGTSESKEVKVAPHAGLGYRDFLWAFHSNNQETLLAAIESAYRNKLDWPAARATGLFVWLQNPSALRAQAEAVARAQFMSGEDRDPVKCSLLYFALGKRKVVQGLWRQAVWHPEQKKMLQFLSHDFDEERWKTAAQKNAFALLSQRRYEFAASFFMLGESLRDAINVCVRNLDDLPLAIALARIQEGRDDGPVFTELLKNRVLPLAFERGDRWMGSWAFWMLKRRDLAVRIIVTPLRDLIADADVASLLGAPVTCGNDSYSDPALALLFQHLRTKSLQTIKGLYGIPEKKVFDFVLTTNRALCRMGCDAIGLSLLRNWQFEPPAVSSASTQFHRVSKHDLATLSRVDEAVVESTDAFSALRVAEASTHDAQGEVGPKGSASQRRRTSQGTISPPSSPRMLRRRSSLLRRRSSIINDLDIGAAVSARPDAPDAVSEARPEVLTAEPASLGTVNGHAKEGGGTKADDAPEPKKQGISVFKSAAASNSQQGAQEFDFGSFGF</sequence>
<dbReference type="VEuPathDB" id="FungiDB:sr12068"/>
<dbReference type="InterPro" id="IPR036322">
    <property type="entry name" value="WD40_repeat_dom_sf"/>
</dbReference>
<reference evidence="3 4" key="1">
    <citation type="journal article" date="2010" name="Science">
        <title>Pathogenicity determinants in smut fungi revealed by genome comparison.</title>
        <authorList>
            <person name="Schirawski J."/>
            <person name="Mannhaupt G."/>
            <person name="Muench K."/>
            <person name="Brefort T."/>
            <person name="Schipper K."/>
            <person name="Doehlemann G."/>
            <person name="Di Stasio M."/>
            <person name="Roessel N."/>
            <person name="Mendoza-Mendoza A."/>
            <person name="Pester D."/>
            <person name="Mueller O."/>
            <person name="Winterberg B."/>
            <person name="Meyer E."/>
            <person name="Ghareeb H."/>
            <person name="Wollenberg T."/>
            <person name="Muensterkoetter M."/>
            <person name="Wong P."/>
            <person name="Walter M."/>
            <person name="Stukenbrock E."/>
            <person name="Gueldener U."/>
            <person name="Kahmann R."/>
        </authorList>
    </citation>
    <scope>NUCLEOTIDE SEQUENCE [LARGE SCALE GENOMIC DNA]</scope>
    <source>
        <strain evidence="4">SRZ2</strain>
    </source>
</reference>
<accession>E6ZLJ9</accession>
<evidence type="ECO:0000313" key="4">
    <source>
        <dbReference type="Proteomes" id="UP000008867"/>
    </source>
</evidence>
<organism evidence="3 4">
    <name type="scientific">Sporisorium reilianum (strain SRZ2)</name>
    <name type="common">Maize head smut fungus</name>
    <dbReference type="NCBI Taxonomy" id="999809"/>
    <lineage>
        <taxon>Eukaryota</taxon>
        <taxon>Fungi</taxon>
        <taxon>Dikarya</taxon>
        <taxon>Basidiomycota</taxon>
        <taxon>Ustilaginomycotina</taxon>
        <taxon>Ustilaginomycetes</taxon>
        <taxon>Ustilaginales</taxon>
        <taxon>Ustilaginaceae</taxon>
        <taxon>Sporisorium</taxon>
    </lineage>
</organism>
<dbReference type="Gene3D" id="2.130.10.10">
    <property type="entry name" value="YVTN repeat-like/Quinoprotein amine dehydrogenase"/>
    <property type="match status" value="2"/>
</dbReference>
<dbReference type="eggNOG" id="KOG1064">
    <property type="taxonomic scope" value="Eukaryota"/>
</dbReference>
<dbReference type="GO" id="GO:0043291">
    <property type="term" value="C:RAVE complex"/>
    <property type="evidence" value="ECO:0007669"/>
    <property type="project" value="TreeGrafter"/>
</dbReference>
<dbReference type="SUPFAM" id="SSF50978">
    <property type="entry name" value="WD40 repeat-like"/>
    <property type="match status" value="2"/>
</dbReference>
<name>E6ZLJ9_SPORE</name>
<feature type="domain" description="RAVE complex protein Rav1 C-terminal" evidence="2">
    <location>
        <begin position="654"/>
        <end position="1315"/>
    </location>
</feature>
<protein>
    <submittedName>
        <fullName evidence="3">Related to RAV1-Regulator of (H+)-ATPase in vacuolar membrane</fullName>
    </submittedName>
</protein>
<evidence type="ECO:0000259" key="2">
    <source>
        <dbReference type="Pfam" id="PF12234"/>
    </source>
</evidence>
<feature type="region of interest" description="Disordered" evidence="1">
    <location>
        <begin position="1443"/>
        <end position="1500"/>
    </location>
</feature>
<dbReference type="InterPro" id="IPR022033">
    <property type="entry name" value="Rav1p_C"/>
</dbReference>
<proteinExistence type="predicted"/>
<dbReference type="GO" id="GO:0007035">
    <property type="term" value="P:vacuolar acidification"/>
    <property type="evidence" value="ECO:0007669"/>
    <property type="project" value="TreeGrafter"/>
</dbReference>
<evidence type="ECO:0000256" key="1">
    <source>
        <dbReference type="SAM" id="MobiDB-lite"/>
    </source>
</evidence>
<dbReference type="PANTHER" id="PTHR13950">
    <property type="entry name" value="RABCONNECTIN-RELATED"/>
    <property type="match status" value="1"/>
</dbReference>
<feature type="compositionally biased region" description="Low complexity" evidence="1">
    <location>
        <begin position="1480"/>
        <end position="1491"/>
    </location>
</feature>
<dbReference type="Proteomes" id="UP000008867">
    <property type="component" value="Chromosome 1"/>
</dbReference>
<keyword evidence="4" id="KW-1185">Reference proteome</keyword>
<feature type="compositionally biased region" description="Basic and acidic residues" evidence="1">
    <location>
        <begin position="1455"/>
        <end position="1472"/>
    </location>
</feature>
<dbReference type="EMBL" id="FQ311430">
    <property type="protein sequence ID" value="CBQ68202.1"/>
    <property type="molecule type" value="Genomic_DNA"/>
</dbReference>
<gene>
    <name evidence="3" type="ORF">sr12068</name>
</gene>